<comment type="subunit">
    <text evidence="2 6">Homotetramer.</text>
</comment>
<feature type="binding site" evidence="6">
    <location>
        <position position="69"/>
    </location>
    <ligand>
        <name>substrate</name>
    </ligand>
</feature>
<evidence type="ECO:0000256" key="3">
    <source>
        <dbReference type="ARBA" id="ARBA00012918"/>
    </source>
</evidence>
<evidence type="ECO:0000313" key="8">
    <source>
        <dbReference type="Proteomes" id="UP001183390"/>
    </source>
</evidence>
<feature type="binding site" evidence="6">
    <location>
        <position position="194"/>
    </location>
    <ligand>
        <name>substrate</name>
    </ligand>
</feature>
<evidence type="ECO:0000256" key="6">
    <source>
        <dbReference type="HAMAP-Rule" id="MF_00313"/>
    </source>
</evidence>
<comment type="caution">
    <text evidence="7">The sequence shown here is derived from an EMBL/GenBank/DDBJ whole genome shotgun (WGS) entry which is preliminary data.</text>
</comment>
<dbReference type="PANTHER" id="PTHR12544:SF29">
    <property type="entry name" value="GLUTAMINASE"/>
    <property type="match status" value="1"/>
</dbReference>
<keyword evidence="6" id="KW-0007">Acetylation</keyword>
<feature type="binding site" evidence="6">
    <location>
        <position position="263"/>
    </location>
    <ligand>
        <name>substrate</name>
    </ligand>
</feature>
<dbReference type="SUPFAM" id="SSF56601">
    <property type="entry name" value="beta-lactamase/transpeptidase-like"/>
    <property type="match status" value="1"/>
</dbReference>
<comment type="similarity">
    <text evidence="1 6">Belongs to the glutaminase family.</text>
</comment>
<dbReference type="InterPro" id="IPR015868">
    <property type="entry name" value="Glutaminase"/>
</dbReference>
<protein>
    <recommendedName>
        <fullName evidence="3 6">Glutaminase</fullName>
        <ecNumber evidence="3 6">3.5.1.2</ecNumber>
    </recommendedName>
</protein>
<evidence type="ECO:0000256" key="4">
    <source>
        <dbReference type="ARBA" id="ARBA00022801"/>
    </source>
</evidence>
<comment type="catalytic activity">
    <reaction evidence="5 6">
        <text>L-glutamine + H2O = L-glutamate + NH4(+)</text>
        <dbReference type="Rhea" id="RHEA:15889"/>
        <dbReference type="ChEBI" id="CHEBI:15377"/>
        <dbReference type="ChEBI" id="CHEBI:28938"/>
        <dbReference type="ChEBI" id="CHEBI:29985"/>
        <dbReference type="ChEBI" id="CHEBI:58359"/>
        <dbReference type="EC" id="3.5.1.2"/>
    </reaction>
</comment>
<dbReference type="PANTHER" id="PTHR12544">
    <property type="entry name" value="GLUTAMINASE"/>
    <property type="match status" value="1"/>
</dbReference>
<evidence type="ECO:0000313" key="7">
    <source>
        <dbReference type="EMBL" id="MDT0327084.1"/>
    </source>
</evidence>
<dbReference type="InterPro" id="IPR012338">
    <property type="entry name" value="Beta-lactam/transpept-like"/>
</dbReference>
<feature type="binding site" evidence="6">
    <location>
        <position position="170"/>
    </location>
    <ligand>
        <name>substrate</name>
    </ligand>
</feature>
<dbReference type="EC" id="3.5.1.2" evidence="3 6"/>
<reference evidence="8" key="1">
    <citation type="submission" date="2023-07" db="EMBL/GenBank/DDBJ databases">
        <title>30 novel species of actinomycetes from the DSMZ collection.</title>
        <authorList>
            <person name="Nouioui I."/>
        </authorList>
    </citation>
    <scope>NUCLEOTIDE SEQUENCE [LARGE SCALE GENOMIC DNA]</scope>
    <source>
        <strain evidence="8">DSM 44743</strain>
    </source>
</reference>
<dbReference type="NCBIfam" id="NF002133">
    <property type="entry name" value="PRK00971.1-2"/>
    <property type="match status" value="1"/>
</dbReference>
<dbReference type="EMBL" id="JAVREP010000001">
    <property type="protein sequence ID" value="MDT0327084.1"/>
    <property type="molecule type" value="Genomic_DNA"/>
</dbReference>
<name>A0ABU2M3C2_9ACTN</name>
<evidence type="ECO:0000256" key="5">
    <source>
        <dbReference type="ARBA" id="ARBA00049534"/>
    </source>
</evidence>
<proteinExistence type="inferred from homology"/>
<sequence>MAVSDDIDLSDALTVVMERVRPHIGEGKVADYIPELGRVDPKQFGFAVASVDGEVRSLGDADVRFSMQSMTKVFTLALVNQEGEDHIWGRVNREPSGSAFNSLYQLEFENGIPRNPLINPGAIVVTDELLGDTGDAFAALRALLRAETGNPELDADEVTARSELETGDRNRALAYLMAGFGNMRNPVPEVLDHYFRQCSITITATELARAGLLLARHGVRADGTRMIDRNAARRIMAIMLTCGTYDAAGDFAYRVGLPCKSGVGGGILAIVPGRYSIAAWGPGLDAKGNSVTGALALDTFTQVTSCSVF</sequence>
<feature type="binding site" evidence="6">
    <location>
        <position position="245"/>
    </location>
    <ligand>
        <name>substrate</name>
    </ligand>
</feature>
<keyword evidence="4 6" id="KW-0378">Hydrolase</keyword>
<evidence type="ECO:0000256" key="1">
    <source>
        <dbReference type="ARBA" id="ARBA00011076"/>
    </source>
</evidence>
<dbReference type="Pfam" id="PF04960">
    <property type="entry name" value="Glutaminase"/>
    <property type="match status" value="1"/>
</dbReference>
<feature type="binding site" evidence="6">
    <location>
        <position position="119"/>
    </location>
    <ligand>
        <name>substrate</name>
    </ligand>
</feature>
<dbReference type="Gene3D" id="3.40.710.10">
    <property type="entry name" value="DD-peptidase/beta-lactamase superfamily"/>
    <property type="match status" value="1"/>
</dbReference>
<dbReference type="GO" id="GO:0004359">
    <property type="term" value="F:glutaminase activity"/>
    <property type="evidence" value="ECO:0007669"/>
    <property type="project" value="UniProtKB-EC"/>
</dbReference>
<evidence type="ECO:0000256" key="2">
    <source>
        <dbReference type="ARBA" id="ARBA00011881"/>
    </source>
</evidence>
<accession>A0ABU2M3C2</accession>
<keyword evidence="8" id="KW-1185">Reference proteome</keyword>
<dbReference type="HAMAP" id="MF_00313">
    <property type="entry name" value="Glutaminase"/>
    <property type="match status" value="1"/>
</dbReference>
<feature type="binding site" evidence="6">
    <location>
        <position position="163"/>
    </location>
    <ligand>
        <name>substrate</name>
    </ligand>
</feature>
<organism evidence="7 8">
    <name type="scientific">Nocardiopsis lambiniae</name>
    <dbReference type="NCBI Taxonomy" id="3075539"/>
    <lineage>
        <taxon>Bacteria</taxon>
        <taxon>Bacillati</taxon>
        <taxon>Actinomycetota</taxon>
        <taxon>Actinomycetes</taxon>
        <taxon>Streptosporangiales</taxon>
        <taxon>Nocardiopsidaceae</taxon>
        <taxon>Nocardiopsis</taxon>
    </lineage>
</organism>
<dbReference type="Proteomes" id="UP001183390">
    <property type="component" value="Unassembled WGS sequence"/>
</dbReference>
<gene>
    <name evidence="6" type="primary">glsA</name>
    <name evidence="7" type="ORF">RM479_01540</name>
</gene>
<dbReference type="NCBIfam" id="TIGR03814">
    <property type="entry name" value="Gln_ase"/>
    <property type="match status" value="1"/>
</dbReference>